<dbReference type="Pfam" id="PF07883">
    <property type="entry name" value="Cupin_2"/>
    <property type="match status" value="1"/>
</dbReference>
<gene>
    <name evidence="2" type="ORF">ACFSKO_08235</name>
</gene>
<comment type="caution">
    <text evidence="2">The sequence shown here is derived from an EMBL/GenBank/DDBJ whole genome shotgun (WGS) entry which is preliminary data.</text>
</comment>
<proteinExistence type="predicted"/>
<evidence type="ECO:0000313" key="3">
    <source>
        <dbReference type="Proteomes" id="UP001597294"/>
    </source>
</evidence>
<accession>A0ABW5BJ31</accession>
<dbReference type="InterPro" id="IPR014710">
    <property type="entry name" value="RmlC-like_jellyroll"/>
</dbReference>
<dbReference type="RefSeq" id="WP_380250357.1">
    <property type="nucleotide sequence ID" value="NZ_JBHUII010000004.1"/>
</dbReference>
<evidence type="ECO:0000259" key="1">
    <source>
        <dbReference type="Pfam" id="PF07883"/>
    </source>
</evidence>
<dbReference type="PANTHER" id="PTHR38599">
    <property type="entry name" value="CUPIN DOMAIN PROTEIN (AFU_ORTHOLOGUE AFUA_3G13620)"/>
    <property type="match status" value="1"/>
</dbReference>
<dbReference type="SUPFAM" id="SSF51182">
    <property type="entry name" value="RmlC-like cupins"/>
    <property type="match status" value="1"/>
</dbReference>
<evidence type="ECO:0000313" key="2">
    <source>
        <dbReference type="EMBL" id="MFD2205594.1"/>
    </source>
</evidence>
<dbReference type="Gene3D" id="2.60.120.10">
    <property type="entry name" value="Jelly Rolls"/>
    <property type="match status" value="1"/>
</dbReference>
<dbReference type="InterPro" id="IPR013096">
    <property type="entry name" value="Cupin_2"/>
</dbReference>
<feature type="domain" description="Cupin type-2" evidence="1">
    <location>
        <begin position="60"/>
        <end position="128"/>
    </location>
</feature>
<sequence length="243" mass="26075">MAKIFNNFHTITLSTVLVASLSASIAFIELAKAGETSSSTKLLTAQFEPRHVVQVEVGDFHFKPGQTAPLHTHTAPAVGYVAKGEIIYQIEGGKPQFLSAGDAFYEPVGPKIVRFDNASATEEAVFLDFNLEQEGEPFIVFLDQPTETIDRRTLPTIDIVDKVVSKVDVFENNLLPAGSINPTEGELILGIVAEGIIEFTTKGGKTKRIIAGKSFAIPAKASGASIINASTEVPAKVITYTLK</sequence>
<name>A0ABW5BJ31_9PROT</name>
<reference evidence="3" key="1">
    <citation type="journal article" date="2019" name="Int. J. Syst. Evol. Microbiol.">
        <title>The Global Catalogue of Microorganisms (GCM) 10K type strain sequencing project: providing services to taxonomists for standard genome sequencing and annotation.</title>
        <authorList>
            <consortium name="The Broad Institute Genomics Platform"/>
            <consortium name="The Broad Institute Genome Sequencing Center for Infectious Disease"/>
            <person name="Wu L."/>
            <person name="Ma J."/>
        </authorList>
    </citation>
    <scope>NUCLEOTIDE SEQUENCE [LARGE SCALE GENOMIC DNA]</scope>
    <source>
        <strain evidence="3">CGMCC 4.7192</strain>
    </source>
</reference>
<dbReference type="EMBL" id="JBHUII010000004">
    <property type="protein sequence ID" value="MFD2205594.1"/>
    <property type="molecule type" value="Genomic_DNA"/>
</dbReference>
<protein>
    <submittedName>
        <fullName evidence="2">Cupin domain-containing protein</fullName>
    </submittedName>
</protein>
<dbReference type="PANTHER" id="PTHR38599:SF1">
    <property type="entry name" value="CUPIN DOMAIN PROTEIN (AFU_ORTHOLOGUE AFUA_3G13620)"/>
    <property type="match status" value="1"/>
</dbReference>
<organism evidence="2 3">
    <name type="scientific">Kiloniella antarctica</name>
    <dbReference type="NCBI Taxonomy" id="1550907"/>
    <lineage>
        <taxon>Bacteria</taxon>
        <taxon>Pseudomonadati</taxon>
        <taxon>Pseudomonadota</taxon>
        <taxon>Alphaproteobacteria</taxon>
        <taxon>Rhodospirillales</taxon>
        <taxon>Kiloniellaceae</taxon>
        <taxon>Kiloniella</taxon>
    </lineage>
</organism>
<dbReference type="InterPro" id="IPR011051">
    <property type="entry name" value="RmlC_Cupin_sf"/>
</dbReference>
<keyword evidence="3" id="KW-1185">Reference proteome</keyword>
<dbReference type="Proteomes" id="UP001597294">
    <property type="component" value="Unassembled WGS sequence"/>
</dbReference>